<comment type="caution">
    <text evidence="3">The sequence shown here is derived from an EMBL/GenBank/DDBJ whole genome shotgun (WGS) entry which is preliminary data.</text>
</comment>
<dbReference type="GO" id="GO:0008964">
    <property type="term" value="F:phosphoenolpyruvate carboxylase activity"/>
    <property type="evidence" value="ECO:0007669"/>
    <property type="project" value="InterPro"/>
</dbReference>
<keyword evidence="4" id="KW-1185">Reference proteome</keyword>
<dbReference type="PANTHER" id="PTHR30523">
    <property type="entry name" value="PHOSPHOENOLPYRUVATE CARBOXYLASE"/>
    <property type="match status" value="1"/>
</dbReference>
<dbReference type="Pfam" id="PF00311">
    <property type="entry name" value="PEPcase"/>
    <property type="match status" value="1"/>
</dbReference>
<dbReference type="GO" id="GO:0006099">
    <property type="term" value="P:tricarboxylic acid cycle"/>
    <property type="evidence" value="ECO:0007669"/>
    <property type="project" value="InterPro"/>
</dbReference>
<comment type="function">
    <text evidence="1">Forms oxaloacetate, a four-carbon dicarboxylic acid source for the tricarboxylic acid cycle.</text>
</comment>
<protein>
    <recommendedName>
        <fullName evidence="2">Phosphoenolpyruvate carboxylase</fullName>
    </recommendedName>
</protein>
<dbReference type="SUPFAM" id="SSF51621">
    <property type="entry name" value="Phosphoenolpyruvate/pyruvate domain"/>
    <property type="match status" value="1"/>
</dbReference>
<keyword evidence="3" id="KW-0670">Pyruvate</keyword>
<dbReference type="InterPro" id="IPR015813">
    <property type="entry name" value="Pyrv/PenolPyrv_kinase-like_dom"/>
</dbReference>
<evidence type="ECO:0000313" key="4">
    <source>
        <dbReference type="Proteomes" id="UP000249688"/>
    </source>
</evidence>
<reference evidence="3 4" key="1">
    <citation type="submission" date="2018-06" db="EMBL/GenBank/DDBJ databases">
        <title>Genomic Encyclopedia of Archaeal and Bacterial Type Strains, Phase II (KMG-II): from individual species to whole genera.</title>
        <authorList>
            <person name="Goeker M."/>
        </authorList>
    </citation>
    <scope>NUCLEOTIDE SEQUENCE [LARGE SCALE GENOMIC DNA]</scope>
    <source>
        <strain evidence="3 4">DSM 24525</strain>
    </source>
</reference>
<dbReference type="AlphaFoldDB" id="A0A2W7HZ92"/>
<dbReference type="Proteomes" id="UP000249688">
    <property type="component" value="Unassembled WGS sequence"/>
</dbReference>
<dbReference type="RefSeq" id="WP_111399927.1">
    <property type="nucleotide sequence ID" value="NZ_QKYU01000027.1"/>
</dbReference>
<sequence length="935" mass="100220">MPDTNLAPSASTLTTQEIEAELLAGLRSARAAAAADPFGDPVLATALSVSRRLDDGRLDEVSVAALIQRLADAAAADRAARLDAYLGTRDRNGVAALAVRLVRPDPDDSPVPFAAFRRAIERPRFAAVFTAHPTFAHPPATYAAIADAASGGAPQTGLRHRPDAPTLAQEFDAVVLAIQNGRGALDELAGALLDAATTTWPDRWHSLNPAPVLLTSWVGYDTDGRTDIGWYDTLRFRLTMKRLQLARLRTQIAEAGACAAPLLARLAEAEAAVAAQIAACPPDGEARATADFAALLVGEREVALVTPAALLPLFEAAIAAAPEAAIKRRLVVARAGLLAQGLALAHTHVRLNAQQIHNALRQRLDEAANPEDPAQRRGLLARINAALAECVPQPVDFGALLTEQASAARLMMTVAQIAKHIDGATPVRFLIAETETGYTLLAALWLARQCGIEHLIEISPLFETAEALERGERVLEEALRSPHYRAYVQAQGRICLQFGYSDSGRYVGQIPASYLAERLKLRLAEQLKRHGLSGIEVVLFDTHGESVGRGAHPGSLADRFEYLTPPAVRQSLANAGVMLREEAAFQGGDGYMLFGTPALARRVIARIAGHAFAEVPKAPDPIYAESDWAADFFATARREMQELVEDPGYAALLGAFGPGLLDKTGSRPAARQSDGVGGAARITHPSQLRAIPNNAILQQLGYMANSLHGLGRAAEANPETFTDLCERSPRFARALGIATRAAACSDLGVLRAAIGSLDPGPWLDRAGFTHRPGRREALMAVAEALERLDLSAPIRRMFRRLQADHLALVAAWPEGLPAMPDRLVLLHALRLALIQRIWLLAVSLPDFSPRHGATRETVLNAMLRLEVEPALRVLEQIFPVGAGPAQGLDFHEVAAPRGGHDYSREHATIFQPIRRLFGLTRDCAAAIAHEVGAFG</sequence>
<evidence type="ECO:0000256" key="1">
    <source>
        <dbReference type="ARBA" id="ARBA00003670"/>
    </source>
</evidence>
<dbReference type="EMBL" id="QKYU01000027">
    <property type="protein sequence ID" value="PZW39814.1"/>
    <property type="molecule type" value="Genomic_DNA"/>
</dbReference>
<dbReference type="GO" id="GO:0005829">
    <property type="term" value="C:cytosol"/>
    <property type="evidence" value="ECO:0007669"/>
    <property type="project" value="TreeGrafter"/>
</dbReference>
<dbReference type="GO" id="GO:0015977">
    <property type="term" value="P:carbon fixation"/>
    <property type="evidence" value="ECO:0007669"/>
    <property type="project" value="InterPro"/>
</dbReference>
<proteinExistence type="predicted"/>
<name>A0A2W7HZ92_9PROT</name>
<evidence type="ECO:0000313" key="3">
    <source>
        <dbReference type="EMBL" id="PZW39814.1"/>
    </source>
</evidence>
<dbReference type="PANTHER" id="PTHR30523:SF6">
    <property type="entry name" value="PHOSPHOENOLPYRUVATE CARBOXYLASE"/>
    <property type="match status" value="1"/>
</dbReference>
<dbReference type="OrthoDB" id="9758461at2"/>
<evidence type="ECO:0000256" key="2">
    <source>
        <dbReference type="ARBA" id="ARBA00022419"/>
    </source>
</evidence>
<dbReference type="InterPro" id="IPR021135">
    <property type="entry name" value="PEP_COase"/>
</dbReference>
<accession>A0A2W7HZ92</accession>
<gene>
    <name evidence="3" type="ORF">C8P66_12717</name>
</gene>
<organism evidence="3 4">
    <name type="scientific">Humitalea rosea</name>
    <dbReference type="NCBI Taxonomy" id="990373"/>
    <lineage>
        <taxon>Bacteria</taxon>
        <taxon>Pseudomonadati</taxon>
        <taxon>Pseudomonadota</taxon>
        <taxon>Alphaproteobacteria</taxon>
        <taxon>Acetobacterales</taxon>
        <taxon>Roseomonadaceae</taxon>
        <taxon>Humitalea</taxon>
    </lineage>
</organism>